<dbReference type="GeneID" id="20237738"/>
<dbReference type="Proteomes" id="UP000030746">
    <property type="component" value="Unassembled WGS sequence"/>
</dbReference>
<dbReference type="HOGENOM" id="CLU_954050_0_0_1"/>
<dbReference type="KEGG" id="lgi:LOTGIDRAFT_158441"/>
<keyword evidence="4" id="KW-1185">Reference proteome</keyword>
<keyword evidence="1" id="KW-0812">Transmembrane</keyword>
<name>V4CBY3_LOTGI</name>
<dbReference type="AlphaFoldDB" id="V4CBY3"/>
<feature type="signal peptide" evidence="2">
    <location>
        <begin position="1"/>
        <end position="19"/>
    </location>
</feature>
<dbReference type="RefSeq" id="XP_009049845.1">
    <property type="nucleotide sequence ID" value="XM_009051597.1"/>
</dbReference>
<keyword evidence="2" id="KW-0732">Signal</keyword>
<sequence length="292" mass="32885">MLNGYILIFTALGIGSINALLSYTNGTVNDTTTREGQPEDIDDIRPQIGIQLGASSGKVQTESRFQNSRTQPRKKVNAFRTKTNRKYTYNNQPNYFYNNYRGNYRTNNERVLYEPDYATNNRLHDGLYPYQNGKVNKIGATRNTNTLSNRHSKDVIMSSTVKQSVGTEGSTVAPSSESNLLMYMVVAAGSFVGLALFFAFLMKLRSRSKKHAEKRKTYGKQIDIQYSKEISFTTGGGFKCQNSLKANSLKLEVSRAEHKRSLPPLPPIPLLPGQIKMQEKSDYGFPTEETFK</sequence>
<evidence type="ECO:0000313" key="4">
    <source>
        <dbReference type="Proteomes" id="UP000030746"/>
    </source>
</evidence>
<dbReference type="CTD" id="20237738"/>
<keyword evidence="1" id="KW-1133">Transmembrane helix</keyword>
<reference evidence="3 4" key="1">
    <citation type="journal article" date="2013" name="Nature">
        <title>Insights into bilaterian evolution from three spiralian genomes.</title>
        <authorList>
            <person name="Simakov O."/>
            <person name="Marletaz F."/>
            <person name="Cho S.J."/>
            <person name="Edsinger-Gonzales E."/>
            <person name="Havlak P."/>
            <person name="Hellsten U."/>
            <person name="Kuo D.H."/>
            <person name="Larsson T."/>
            <person name="Lv J."/>
            <person name="Arendt D."/>
            <person name="Savage R."/>
            <person name="Osoegawa K."/>
            <person name="de Jong P."/>
            <person name="Grimwood J."/>
            <person name="Chapman J.A."/>
            <person name="Shapiro H."/>
            <person name="Aerts A."/>
            <person name="Otillar R.P."/>
            <person name="Terry A.Y."/>
            <person name="Boore J.L."/>
            <person name="Grigoriev I.V."/>
            <person name="Lindberg D.R."/>
            <person name="Seaver E.C."/>
            <person name="Weisblat D.A."/>
            <person name="Putnam N.H."/>
            <person name="Rokhsar D.S."/>
        </authorList>
    </citation>
    <scope>NUCLEOTIDE SEQUENCE [LARGE SCALE GENOMIC DNA]</scope>
</reference>
<evidence type="ECO:0000313" key="3">
    <source>
        <dbReference type="EMBL" id="ESO99354.1"/>
    </source>
</evidence>
<accession>V4CBY3</accession>
<evidence type="ECO:0000256" key="1">
    <source>
        <dbReference type="SAM" id="Phobius"/>
    </source>
</evidence>
<gene>
    <name evidence="3" type="ORF">LOTGIDRAFT_158441</name>
</gene>
<feature type="transmembrane region" description="Helical" evidence="1">
    <location>
        <begin position="180"/>
        <end position="201"/>
    </location>
</feature>
<protein>
    <submittedName>
        <fullName evidence="3">Uncharacterized protein</fullName>
    </submittedName>
</protein>
<organism evidence="3 4">
    <name type="scientific">Lottia gigantea</name>
    <name type="common">Giant owl limpet</name>
    <dbReference type="NCBI Taxonomy" id="225164"/>
    <lineage>
        <taxon>Eukaryota</taxon>
        <taxon>Metazoa</taxon>
        <taxon>Spiralia</taxon>
        <taxon>Lophotrochozoa</taxon>
        <taxon>Mollusca</taxon>
        <taxon>Gastropoda</taxon>
        <taxon>Patellogastropoda</taxon>
        <taxon>Lottioidea</taxon>
        <taxon>Lottiidae</taxon>
        <taxon>Lottia</taxon>
    </lineage>
</organism>
<keyword evidence="1" id="KW-0472">Membrane</keyword>
<dbReference type="EMBL" id="KB201037">
    <property type="protein sequence ID" value="ESO99354.1"/>
    <property type="molecule type" value="Genomic_DNA"/>
</dbReference>
<proteinExistence type="predicted"/>
<evidence type="ECO:0000256" key="2">
    <source>
        <dbReference type="SAM" id="SignalP"/>
    </source>
</evidence>
<feature type="chain" id="PRO_5004718268" evidence="2">
    <location>
        <begin position="20"/>
        <end position="292"/>
    </location>
</feature>